<evidence type="ECO:0000259" key="3">
    <source>
        <dbReference type="PROSITE" id="PS50157"/>
    </source>
</evidence>
<dbReference type="Pfam" id="PF00096">
    <property type="entry name" value="zf-C2H2"/>
    <property type="match status" value="1"/>
</dbReference>
<evidence type="ECO:0000256" key="2">
    <source>
        <dbReference type="SAM" id="SignalP"/>
    </source>
</evidence>
<proteinExistence type="predicted"/>
<organism evidence="4">
    <name type="scientific">Cacopsylla melanoneura</name>
    <dbReference type="NCBI Taxonomy" id="428564"/>
    <lineage>
        <taxon>Eukaryota</taxon>
        <taxon>Metazoa</taxon>
        <taxon>Ecdysozoa</taxon>
        <taxon>Arthropoda</taxon>
        <taxon>Hexapoda</taxon>
        <taxon>Insecta</taxon>
        <taxon>Pterygota</taxon>
        <taxon>Neoptera</taxon>
        <taxon>Paraneoptera</taxon>
        <taxon>Hemiptera</taxon>
        <taxon>Sternorrhyncha</taxon>
        <taxon>Psylloidea</taxon>
        <taxon>Psyllidae</taxon>
        <taxon>Psyllinae</taxon>
        <taxon>Cacopsylla</taxon>
    </lineage>
</organism>
<dbReference type="GO" id="GO:0008270">
    <property type="term" value="F:zinc ion binding"/>
    <property type="evidence" value="ECO:0007669"/>
    <property type="project" value="UniProtKB-KW"/>
</dbReference>
<keyword evidence="1" id="KW-0862">Zinc</keyword>
<evidence type="ECO:0000313" key="4">
    <source>
        <dbReference type="EMBL" id="CAG6633462.1"/>
    </source>
</evidence>
<dbReference type="PROSITE" id="PS00028">
    <property type="entry name" value="ZINC_FINGER_C2H2_1"/>
    <property type="match status" value="1"/>
</dbReference>
<dbReference type="InterPro" id="IPR013087">
    <property type="entry name" value="Znf_C2H2_type"/>
</dbReference>
<reference evidence="4" key="1">
    <citation type="submission" date="2021-05" db="EMBL/GenBank/DDBJ databases">
        <authorList>
            <person name="Alioto T."/>
            <person name="Alioto T."/>
            <person name="Gomez Garrido J."/>
        </authorList>
    </citation>
    <scope>NUCLEOTIDE SEQUENCE</scope>
</reference>
<feature type="domain" description="C2H2-type" evidence="3">
    <location>
        <begin position="103"/>
        <end position="126"/>
    </location>
</feature>
<dbReference type="PROSITE" id="PS50157">
    <property type="entry name" value="ZINC_FINGER_C2H2_2"/>
    <property type="match status" value="2"/>
</dbReference>
<keyword evidence="1" id="KW-0863">Zinc-finger</keyword>
<keyword evidence="1" id="KW-0479">Metal-binding</keyword>
<protein>
    <submittedName>
        <fullName evidence="4">Protein bowel</fullName>
    </submittedName>
</protein>
<feature type="signal peptide" evidence="2">
    <location>
        <begin position="1"/>
        <end position="17"/>
    </location>
</feature>
<evidence type="ECO:0000256" key="1">
    <source>
        <dbReference type="PROSITE-ProRule" id="PRU00042"/>
    </source>
</evidence>
<dbReference type="EMBL" id="HBUF01082719">
    <property type="protein sequence ID" value="CAG6633462.1"/>
    <property type="molecule type" value="Transcribed_RNA"/>
</dbReference>
<dbReference type="SMART" id="SM00355">
    <property type="entry name" value="ZnF_C2H2"/>
    <property type="match status" value="3"/>
</dbReference>
<keyword evidence="2" id="KW-0732">Signal</keyword>
<feature type="chain" id="PRO_5034390936" evidence="2">
    <location>
        <begin position="18"/>
        <end position="197"/>
    </location>
</feature>
<dbReference type="AlphaFoldDB" id="A0A8D8QLP4"/>
<dbReference type="InterPro" id="IPR036236">
    <property type="entry name" value="Znf_C2H2_sf"/>
</dbReference>
<accession>A0A8D8QLP4</accession>
<feature type="domain" description="C2H2-type" evidence="3">
    <location>
        <begin position="71"/>
        <end position="99"/>
    </location>
</feature>
<sequence length="197" mass="23093">MRYLWCCRCMLWTCCSCISQYTSWYQLSVHLLSHFNCDEREDTSDEDEEILCVSCSRSKRSHLSVASDNILHCFHCTRVFTDREILEWHLKIDHSADVKPRWYVCRHCGKLFTRQADVSRHMQDRHCDFYSDKDSFSVSQVNDIIFNCEICGVLCVSSKYCVDHKSSAPVSFTLTSSSKCIEHASLFPNCHSFQYTY</sequence>
<name>A0A8D8QLP4_9HEMI</name>
<dbReference type="Gene3D" id="3.30.160.60">
    <property type="entry name" value="Classic Zinc Finger"/>
    <property type="match status" value="1"/>
</dbReference>
<dbReference type="SUPFAM" id="SSF57667">
    <property type="entry name" value="beta-beta-alpha zinc fingers"/>
    <property type="match status" value="1"/>
</dbReference>